<keyword evidence="6" id="KW-1133">Transmembrane helix</keyword>
<organism evidence="12 13">
    <name type="scientific">Leptotrombidium deliense</name>
    <dbReference type="NCBI Taxonomy" id="299467"/>
    <lineage>
        <taxon>Eukaryota</taxon>
        <taxon>Metazoa</taxon>
        <taxon>Ecdysozoa</taxon>
        <taxon>Arthropoda</taxon>
        <taxon>Chelicerata</taxon>
        <taxon>Arachnida</taxon>
        <taxon>Acari</taxon>
        <taxon>Acariformes</taxon>
        <taxon>Trombidiformes</taxon>
        <taxon>Prostigmata</taxon>
        <taxon>Anystina</taxon>
        <taxon>Parasitengona</taxon>
        <taxon>Trombiculoidea</taxon>
        <taxon>Trombiculidae</taxon>
        <taxon>Leptotrombidium</taxon>
    </lineage>
</organism>
<evidence type="ECO:0000256" key="3">
    <source>
        <dbReference type="ARBA" id="ARBA00022516"/>
    </source>
</evidence>
<keyword evidence="7" id="KW-0560">Oxidoreductase</keyword>
<protein>
    <submittedName>
        <fullName evidence="12">Stearoyl-CoA desaturase 5-like protein</fullName>
    </submittedName>
</protein>
<dbReference type="STRING" id="299467.A0A443QSQ5"/>
<name>A0A443QSQ5_9ACAR</name>
<feature type="compositionally biased region" description="Basic and acidic residues" evidence="11">
    <location>
        <begin position="76"/>
        <end position="87"/>
    </location>
</feature>
<reference evidence="12 13" key="1">
    <citation type="journal article" date="2018" name="Gigascience">
        <title>Genomes of trombidid mites reveal novel predicted allergens and laterally-transferred genes associated with secondary metabolism.</title>
        <authorList>
            <person name="Dong X."/>
            <person name="Chaisiri K."/>
            <person name="Xia D."/>
            <person name="Armstrong S.D."/>
            <person name="Fang Y."/>
            <person name="Donnelly M.J."/>
            <person name="Kadowaki T."/>
            <person name="McGarry J.W."/>
            <person name="Darby A.C."/>
            <person name="Makepeace B.L."/>
        </authorList>
    </citation>
    <scope>NUCLEOTIDE SEQUENCE [LARGE SCALE GENOMIC DNA]</scope>
    <source>
        <strain evidence="12">UoL-UT</strain>
    </source>
</reference>
<evidence type="ECO:0000313" key="12">
    <source>
        <dbReference type="EMBL" id="RWS06055.1"/>
    </source>
</evidence>
<evidence type="ECO:0000256" key="4">
    <source>
        <dbReference type="ARBA" id="ARBA00022692"/>
    </source>
</evidence>
<evidence type="ECO:0000256" key="2">
    <source>
        <dbReference type="ARBA" id="ARBA00009295"/>
    </source>
</evidence>
<keyword evidence="3" id="KW-0444">Lipid biosynthesis</keyword>
<dbReference type="EMBL" id="NCKV01052351">
    <property type="protein sequence ID" value="RWS06055.1"/>
    <property type="molecule type" value="Genomic_DNA"/>
</dbReference>
<evidence type="ECO:0000313" key="13">
    <source>
        <dbReference type="Proteomes" id="UP000288716"/>
    </source>
</evidence>
<evidence type="ECO:0000256" key="8">
    <source>
        <dbReference type="ARBA" id="ARBA00023098"/>
    </source>
</evidence>
<evidence type="ECO:0000256" key="7">
    <source>
        <dbReference type="ARBA" id="ARBA00023002"/>
    </source>
</evidence>
<comment type="subcellular location">
    <subcellularLocation>
        <location evidence="1">Membrane</location>
        <topology evidence="1">Multi-pass membrane protein</topology>
    </subcellularLocation>
</comment>
<evidence type="ECO:0000256" key="10">
    <source>
        <dbReference type="ARBA" id="ARBA00023160"/>
    </source>
</evidence>
<evidence type="ECO:0000256" key="9">
    <source>
        <dbReference type="ARBA" id="ARBA00023136"/>
    </source>
</evidence>
<evidence type="ECO:0000256" key="11">
    <source>
        <dbReference type="SAM" id="MobiDB-lite"/>
    </source>
</evidence>
<comment type="similarity">
    <text evidence="2">Belongs to the fatty acid desaturase type 1 family.</text>
</comment>
<keyword evidence="8" id="KW-0443">Lipid metabolism</keyword>
<dbReference type="GO" id="GO:0005506">
    <property type="term" value="F:iron ion binding"/>
    <property type="evidence" value="ECO:0007669"/>
    <property type="project" value="TreeGrafter"/>
</dbReference>
<feature type="region of interest" description="Disordered" evidence="11">
    <location>
        <begin position="76"/>
        <end position="97"/>
    </location>
</feature>
<dbReference type="OrthoDB" id="6406588at2759"/>
<dbReference type="Proteomes" id="UP000288716">
    <property type="component" value="Unassembled WGS sequence"/>
</dbReference>
<keyword evidence="9" id="KW-0472">Membrane</keyword>
<keyword evidence="4" id="KW-0812">Transmembrane</keyword>
<proteinExistence type="inferred from homology"/>
<keyword evidence="5" id="KW-0276">Fatty acid metabolism</keyword>
<dbReference type="PANTHER" id="PTHR11351:SF31">
    <property type="entry name" value="DESATURASE 1, ISOFORM A-RELATED"/>
    <property type="match status" value="1"/>
</dbReference>
<comment type="caution">
    <text evidence="12">The sequence shown here is derived from an EMBL/GenBank/DDBJ whole genome shotgun (WGS) entry which is preliminary data.</text>
</comment>
<dbReference type="PANTHER" id="PTHR11351">
    <property type="entry name" value="ACYL-COA DESATURASE"/>
    <property type="match status" value="1"/>
</dbReference>
<evidence type="ECO:0000256" key="5">
    <source>
        <dbReference type="ARBA" id="ARBA00022832"/>
    </source>
</evidence>
<dbReference type="VEuPathDB" id="VectorBase:LDEU014198"/>
<accession>A0A443QSQ5</accession>
<dbReference type="GO" id="GO:0005789">
    <property type="term" value="C:endoplasmic reticulum membrane"/>
    <property type="evidence" value="ECO:0007669"/>
    <property type="project" value="TreeGrafter"/>
</dbReference>
<dbReference type="AlphaFoldDB" id="A0A443QSQ5"/>
<gene>
    <name evidence="12" type="ORF">B4U80_09335</name>
</gene>
<feature type="non-terminal residue" evidence="12">
    <location>
        <position position="1"/>
    </location>
</feature>
<keyword evidence="10" id="KW-0275">Fatty acid biosynthesis</keyword>
<sequence>DRPYNEKISPRENDQVAFITAGAEGYHNFHHTFPWDYSPSELGSRLNVMKNFIDLMAKLNLAYDLKRATPEIIEKTRNETTSREKNRIHPYVEPYDY</sequence>
<evidence type="ECO:0000256" key="1">
    <source>
        <dbReference type="ARBA" id="ARBA00004141"/>
    </source>
</evidence>
<dbReference type="GO" id="GO:0006636">
    <property type="term" value="P:unsaturated fatty acid biosynthetic process"/>
    <property type="evidence" value="ECO:0007669"/>
    <property type="project" value="TreeGrafter"/>
</dbReference>
<evidence type="ECO:0000256" key="6">
    <source>
        <dbReference type="ARBA" id="ARBA00022989"/>
    </source>
</evidence>
<dbReference type="InterPro" id="IPR015876">
    <property type="entry name" value="Acyl-CoA_DS"/>
</dbReference>
<dbReference type="GO" id="GO:0004768">
    <property type="term" value="F:stearoyl-CoA 9-desaturase activity"/>
    <property type="evidence" value="ECO:0007669"/>
    <property type="project" value="TreeGrafter"/>
</dbReference>
<keyword evidence="13" id="KW-1185">Reference proteome</keyword>